<keyword evidence="1" id="KW-0812">Transmembrane</keyword>
<dbReference type="AlphaFoldDB" id="A0A0H5RQ28"/>
<protein>
    <submittedName>
        <fullName evidence="2">Uncharacterized protein</fullName>
    </submittedName>
</protein>
<evidence type="ECO:0000313" key="2">
    <source>
        <dbReference type="EMBL" id="CRZ10799.1"/>
    </source>
</evidence>
<proteinExistence type="predicted"/>
<dbReference type="EMBL" id="HACM01010357">
    <property type="protein sequence ID" value="CRZ10799.1"/>
    <property type="molecule type" value="Transcribed_RNA"/>
</dbReference>
<evidence type="ECO:0000256" key="1">
    <source>
        <dbReference type="SAM" id="Phobius"/>
    </source>
</evidence>
<sequence length="254" mass="29600">MTTPPHPVEPLIAVIKPSWGKRAVFIGTVIGLTMAIIAVFGGFRASKHLKFAEKFRHDAADFENDFIKYAAVRPTKEQCAKFRVKFNEFNELYHDRIHSGVSESMINLNDAMVKYHISIGMIYDNRVQLTQDIHIFGESCTKTQQTDFHLRLHETEELERCSLHLPQHYLDAIQRFESVWANHVAKNAKQFKEVLKDLEVFERDHVHGEETWSWTQGWDLLMTDPRLSVLVPCQILKIMIRIEKIFNHQLDTSQ</sequence>
<reference evidence="2" key="1">
    <citation type="submission" date="2015-04" db="EMBL/GenBank/DDBJ databases">
        <title>The genome sequence of the plant pathogenic Rhizarian Plasmodiophora brassicae reveals insights in its biotrophic life cycle and the origin of chitin synthesis.</title>
        <authorList>
            <person name="Schwelm A."/>
            <person name="Fogelqvist J."/>
            <person name="Knaust A."/>
            <person name="Julke S."/>
            <person name="Lilja T."/>
            <person name="Dhandapani V."/>
            <person name="Bonilla-Rosso G."/>
            <person name="Karlsson M."/>
            <person name="Shevchenko A."/>
            <person name="Choi S.R."/>
            <person name="Kim H.G."/>
            <person name="Park J.Y."/>
            <person name="Lim Y.P."/>
            <person name="Ludwig-Muller J."/>
            <person name="Dixelius C."/>
        </authorList>
    </citation>
    <scope>NUCLEOTIDE SEQUENCE</scope>
    <source>
        <tissue evidence="2">Potato root galls</tissue>
    </source>
</reference>
<accession>A0A0H5RQ28</accession>
<keyword evidence="1" id="KW-0472">Membrane</keyword>
<keyword evidence="1" id="KW-1133">Transmembrane helix</keyword>
<organism evidence="2">
    <name type="scientific">Spongospora subterranea</name>
    <dbReference type="NCBI Taxonomy" id="70186"/>
    <lineage>
        <taxon>Eukaryota</taxon>
        <taxon>Sar</taxon>
        <taxon>Rhizaria</taxon>
        <taxon>Endomyxa</taxon>
        <taxon>Phytomyxea</taxon>
        <taxon>Plasmodiophorida</taxon>
        <taxon>Plasmodiophoridae</taxon>
        <taxon>Spongospora</taxon>
    </lineage>
</organism>
<name>A0A0H5RQ28_9EUKA</name>
<feature type="transmembrane region" description="Helical" evidence="1">
    <location>
        <begin position="23"/>
        <end position="43"/>
    </location>
</feature>